<dbReference type="EMBL" id="AJWY01002362">
    <property type="protein sequence ID" value="EKC78371.1"/>
    <property type="molecule type" value="Genomic_DNA"/>
</dbReference>
<name>K1V398_9ZZZZ</name>
<protein>
    <submittedName>
        <fullName evidence="1">Uncharacterized protein</fullName>
    </submittedName>
</protein>
<accession>K1V398</accession>
<proteinExistence type="predicted"/>
<reference evidence="1" key="1">
    <citation type="journal article" date="2013" name="Environ. Microbiol.">
        <title>Microbiota from the distal guts of lean and obese adolescents exhibit partial functional redundancy besides clear differences in community structure.</title>
        <authorList>
            <person name="Ferrer M."/>
            <person name="Ruiz A."/>
            <person name="Lanza F."/>
            <person name="Haange S.B."/>
            <person name="Oberbach A."/>
            <person name="Till H."/>
            <person name="Bargiela R."/>
            <person name="Campoy C."/>
            <person name="Segura M.T."/>
            <person name="Richter M."/>
            <person name="von Bergen M."/>
            <person name="Seifert J."/>
            <person name="Suarez A."/>
        </authorList>
    </citation>
    <scope>NUCLEOTIDE SEQUENCE</scope>
</reference>
<comment type="caution">
    <text evidence="1">The sequence shown here is derived from an EMBL/GenBank/DDBJ whole genome shotgun (WGS) entry which is preliminary data.</text>
</comment>
<organism evidence="1">
    <name type="scientific">human gut metagenome</name>
    <dbReference type="NCBI Taxonomy" id="408170"/>
    <lineage>
        <taxon>unclassified sequences</taxon>
        <taxon>metagenomes</taxon>
        <taxon>organismal metagenomes</taxon>
    </lineage>
</organism>
<feature type="non-terminal residue" evidence="1">
    <location>
        <position position="31"/>
    </location>
</feature>
<gene>
    <name evidence="1" type="ORF">LEA_03565</name>
</gene>
<dbReference type="AlphaFoldDB" id="K1V398"/>
<sequence>MAFPAGNVKTAEEFEQFIDAQIQSELRRESD</sequence>
<evidence type="ECO:0000313" key="1">
    <source>
        <dbReference type="EMBL" id="EKC78371.1"/>
    </source>
</evidence>